<comment type="caution">
    <text evidence="12">The sequence shown here is derived from an EMBL/GenBank/DDBJ whole genome shotgun (WGS) entry which is preliminary data.</text>
</comment>
<dbReference type="GO" id="GO:0003676">
    <property type="term" value="F:nucleic acid binding"/>
    <property type="evidence" value="ECO:0007669"/>
    <property type="project" value="InterPro"/>
</dbReference>
<evidence type="ECO:0000256" key="1">
    <source>
        <dbReference type="ARBA" id="ARBA00000077"/>
    </source>
</evidence>
<evidence type="ECO:0000256" key="9">
    <source>
        <dbReference type="ARBA" id="ARBA00022842"/>
    </source>
</evidence>
<dbReference type="NCBIfam" id="NF001236">
    <property type="entry name" value="PRK00203.1"/>
    <property type="match status" value="1"/>
</dbReference>
<comment type="subcellular location">
    <subcellularLocation>
        <location evidence="10">Cytoplasm</location>
    </subcellularLocation>
</comment>
<feature type="binding site" evidence="10">
    <location>
        <position position="109"/>
    </location>
    <ligand>
        <name>Mg(2+)</name>
        <dbReference type="ChEBI" id="CHEBI:18420"/>
        <label>1</label>
    </ligand>
</feature>
<dbReference type="Pfam" id="PF00075">
    <property type="entry name" value="RNase_H"/>
    <property type="match status" value="1"/>
</dbReference>
<evidence type="ECO:0000313" key="12">
    <source>
        <dbReference type="EMBL" id="TCZ64453.1"/>
    </source>
</evidence>
<reference evidence="12 13" key="1">
    <citation type="submission" date="2019-03" db="EMBL/GenBank/DDBJ databases">
        <title>Paracraurococcus aquatilis NE82 genome sequence.</title>
        <authorList>
            <person name="Zhao Y."/>
            <person name="Du Z."/>
        </authorList>
    </citation>
    <scope>NUCLEOTIDE SEQUENCE [LARGE SCALE GENOMIC DNA]</scope>
    <source>
        <strain evidence="12 13">NE82</strain>
    </source>
</reference>
<dbReference type="Gene3D" id="3.30.420.10">
    <property type="entry name" value="Ribonuclease H-like superfamily/Ribonuclease H"/>
    <property type="match status" value="1"/>
</dbReference>
<dbReference type="InterPro" id="IPR022892">
    <property type="entry name" value="RNaseHI"/>
</dbReference>
<dbReference type="GO" id="GO:0005737">
    <property type="term" value="C:cytoplasm"/>
    <property type="evidence" value="ECO:0007669"/>
    <property type="project" value="UniProtKB-SubCell"/>
</dbReference>
<evidence type="ECO:0000259" key="11">
    <source>
        <dbReference type="PROSITE" id="PS50879"/>
    </source>
</evidence>
<comment type="similarity">
    <text evidence="2 10">Belongs to the RNase H family.</text>
</comment>
<evidence type="ECO:0000256" key="7">
    <source>
        <dbReference type="ARBA" id="ARBA00022759"/>
    </source>
</evidence>
<name>A0A4R4DVF4_9PROT</name>
<keyword evidence="6 10" id="KW-0479">Metal-binding</keyword>
<keyword evidence="5 10" id="KW-0540">Nuclease</keyword>
<gene>
    <name evidence="10" type="primary">rnhA</name>
    <name evidence="12" type="ORF">EXY23_07345</name>
</gene>
<feature type="binding site" evidence="10">
    <location>
        <position position="173"/>
    </location>
    <ligand>
        <name>Mg(2+)</name>
        <dbReference type="ChEBI" id="CHEBI:18420"/>
        <label>2</label>
    </ligand>
</feature>
<dbReference type="Proteomes" id="UP000295023">
    <property type="component" value="Unassembled WGS sequence"/>
</dbReference>
<evidence type="ECO:0000256" key="6">
    <source>
        <dbReference type="ARBA" id="ARBA00022723"/>
    </source>
</evidence>
<comment type="function">
    <text evidence="10">Endonuclease that specifically degrades the RNA of RNA-DNA hybrids.</text>
</comment>
<comment type="cofactor">
    <cofactor evidence="10">
        <name>Mg(2+)</name>
        <dbReference type="ChEBI" id="CHEBI:18420"/>
    </cofactor>
    <text evidence="10">Binds 1 Mg(2+) ion per subunit. May bind a second metal ion at a regulatory site, or after substrate binding.</text>
</comment>
<feature type="binding site" evidence="10">
    <location>
        <position position="45"/>
    </location>
    <ligand>
        <name>Mg(2+)</name>
        <dbReference type="ChEBI" id="CHEBI:18420"/>
        <label>1</label>
    </ligand>
</feature>
<dbReference type="InterPro" id="IPR036397">
    <property type="entry name" value="RNaseH_sf"/>
</dbReference>
<dbReference type="AlphaFoldDB" id="A0A4R4DVF4"/>
<dbReference type="RefSeq" id="WP_132286338.1">
    <property type="nucleotide sequence ID" value="NZ_SKBM01000005.1"/>
</dbReference>
<dbReference type="OrthoDB" id="7845843at2"/>
<dbReference type="HAMAP" id="MF_00042">
    <property type="entry name" value="RNase_H"/>
    <property type="match status" value="1"/>
</dbReference>
<dbReference type="GO" id="GO:0004523">
    <property type="term" value="F:RNA-DNA hybrid ribonuclease activity"/>
    <property type="evidence" value="ECO:0007669"/>
    <property type="project" value="UniProtKB-UniRule"/>
</dbReference>
<comment type="subunit">
    <text evidence="3 10">Monomer.</text>
</comment>
<organism evidence="12 13">
    <name type="scientific">Roseicella aquatilis</name>
    <dbReference type="NCBI Taxonomy" id="2527868"/>
    <lineage>
        <taxon>Bacteria</taxon>
        <taxon>Pseudomonadati</taxon>
        <taxon>Pseudomonadota</taxon>
        <taxon>Alphaproteobacteria</taxon>
        <taxon>Acetobacterales</taxon>
        <taxon>Roseomonadaceae</taxon>
        <taxon>Roseicella</taxon>
    </lineage>
</organism>
<dbReference type="PROSITE" id="PS50879">
    <property type="entry name" value="RNASE_H_1"/>
    <property type="match status" value="1"/>
</dbReference>
<dbReference type="PANTHER" id="PTHR10642">
    <property type="entry name" value="RIBONUCLEASE H1"/>
    <property type="match status" value="1"/>
</dbReference>
<dbReference type="InterPro" id="IPR050092">
    <property type="entry name" value="RNase_H"/>
</dbReference>
<feature type="binding site" evidence="10">
    <location>
        <position position="85"/>
    </location>
    <ligand>
        <name>Mg(2+)</name>
        <dbReference type="ChEBI" id="CHEBI:18420"/>
        <label>1</label>
    </ligand>
</feature>
<protein>
    <recommendedName>
        <fullName evidence="4 10">Ribonuclease H</fullName>
        <shortName evidence="10">RNase H</shortName>
        <ecNumber evidence="4 10">3.1.26.4</ecNumber>
    </recommendedName>
</protein>
<proteinExistence type="inferred from homology"/>
<feature type="domain" description="RNase H type-1" evidence="11">
    <location>
        <begin position="36"/>
        <end position="181"/>
    </location>
</feature>
<dbReference type="SUPFAM" id="SSF53098">
    <property type="entry name" value="Ribonuclease H-like"/>
    <property type="match status" value="1"/>
</dbReference>
<feature type="binding site" evidence="10">
    <location>
        <position position="45"/>
    </location>
    <ligand>
        <name>Mg(2+)</name>
        <dbReference type="ChEBI" id="CHEBI:18420"/>
        <label>2</label>
    </ligand>
</feature>
<dbReference type="CDD" id="cd09278">
    <property type="entry name" value="RNase_HI_prokaryote_like"/>
    <property type="match status" value="1"/>
</dbReference>
<comment type="catalytic activity">
    <reaction evidence="1 10">
        <text>Endonucleolytic cleavage to 5'-phosphomonoester.</text>
        <dbReference type="EC" id="3.1.26.4"/>
    </reaction>
</comment>
<evidence type="ECO:0000256" key="4">
    <source>
        <dbReference type="ARBA" id="ARBA00012180"/>
    </source>
</evidence>
<dbReference type="InterPro" id="IPR012337">
    <property type="entry name" value="RNaseH-like_sf"/>
</dbReference>
<evidence type="ECO:0000256" key="10">
    <source>
        <dbReference type="HAMAP-Rule" id="MF_00042"/>
    </source>
</evidence>
<accession>A0A4R4DVF4</accession>
<evidence type="ECO:0000256" key="3">
    <source>
        <dbReference type="ARBA" id="ARBA00011245"/>
    </source>
</evidence>
<evidence type="ECO:0000256" key="5">
    <source>
        <dbReference type="ARBA" id="ARBA00022722"/>
    </source>
</evidence>
<keyword evidence="13" id="KW-1185">Reference proteome</keyword>
<evidence type="ECO:0000256" key="8">
    <source>
        <dbReference type="ARBA" id="ARBA00022801"/>
    </source>
</evidence>
<keyword evidence="8 10" id="KW-0378">Hydrolase</keyword>
<keyword evidence="9 10" id="KW-0460">Magnesium</keyword>
<dbReference type="EMBL" id="SKBM01000005">
    <property type="protein sequence ID" value="TCZ64453.1"/>
    <property type="molecule type" value="Genomic_DNA"/>
</dbReference>
<keyword evidence="7 10" id="KW-0255">Endonuclease</keyword>
<dbReference type="PANTHER" id="PTHR10642:SF26">
    <property type="entry name" value="RIBONUCLEASE H1"/>
    <property type="match status" value="1"/>
</dbReference>
<dbReference type="GO" id="GO:0043137">
    <property type="term" value="P:DNA replication, removal of RNA primer"/>
    <property type="evidence" value="ECO:0007669"/>
    <property type="project" value="TreeGrafter"/>
</dbReference>
<evidence type="ECO:0000313" key="13">
    <source>
        <dbReference type="Proteomes" id="UP000295023"/>
    </source>
</evidence>
<evidence type="ECO:0000256" key="2">
    <source>
        <dbReference type="ARBA" id="ARBA00005300"/>
    </source>
</evidence>
<dbReference type="InterPro" id="IPR002156">
    <property type="entry name" value="RNaseH_domain"/>
</dbReference>
<keyword evidence="10" id="KW-0963">Cytoplasm</keyword>
<sequence length="192" mass="20193">MPLSFPATAADFGFAADPSPQQTTPAGLPLSFAAAPSGPFAVWTDGSCSPNPGPGGWAAILQAADGQTHSLSGAEPGATTNNRMELRAVIAALEALPQSSSLNVTVHTDSQYVQRGMTEWVAAWVRKGWHTGKGKPVENRDLWQALLAAAARHEVEWAWVRGHAEDAMNARVDALANAAREQGRSVQTGVTL</sequence>
<dbReference type="GO" id="GO:0000287">
    <property type="term" value="F:magnesium ion binding"/>
    <property type="evidence" value="ECO:0007669"/>
    <property type="project" value="UniProtKB-UniRule"/>
</dbReference>
<dbReference type="EC" id="3.1.26.4" evidence="4 10"/>